<dbReference type="STRING" id="29529.SAMN04488122_3286"/>
<evidence type="ECO:0000313" key="1">
    <source>
        <dbReference type="EMBL" id="SEW44035.1"/>
    </source>
</evidence>
<dbReference type="InterPro" id="IPR011006">
    <property type="entry name" value="CheY-like_superfamily"/>
</dbReference>
<name>A0A1I0RS42_9BACT</name>
<proteinExistence type="predicted"/>
<dbReference type="RefSeq" id="WP_089896494.1">
    <property type="nucleotide sequence ID" value="NZ_FOJG01000001.1"/>
</dbReference>
<reference evidence="2" key="1">
    <citation type="submission" date="2016-10" db="EMBL/GenBank/DDBJ databases">
        <authorList>
            <person name="Varghese N."/>
            <person name="Submissions S."/>
        </authorList>
    </citation>
    <scope>NUCLEOTIDE SEQUENCE [LARGE SCALE GENOMIC DNA]</scope>
    <source>
        <strain evidence="2">DSM 3695</strain>
    </source>
</reference>
<evidence type="ECO:0000313" key="2">
    <source>
        <dbReference type="Proteomes" id="UP000199310"/>
    </source>
</evidence>
<sequence>MKKKITSLLIDAKPDQRIQFYLSLDLLQVNRACVCQDNTFDALAYLKQHSDFIPDYIFISADLPVEHATAFMKHVRKISRLADIPVLHFAAPGEALALAPLTAAGFNGCLLKQRDIYTLRDALRMIFEQTFTVEKAPAPVSPLSNVAVLIKEMLQRHQVLLEAPHRLSA</sequence>
<dbReference type="AlphaFoldDB" id="A0A1I0RS42"/>
<dbReference type="EMBL" id="FOJG01000001">
    <property type="protein sequence ID" value="SEW44035.1"/>
    <property type="molecule type" value="Genomic_DNA"/>
</dbReference>
<accession>A0A1I0RS42</accession>
<gene>
    <name evidence="1" type="ORF">SAMN04488122_3286</name>
</gene>
<dbReference type="OrthoDB" id="664780at2"/>
<dbReference type="Gene3D" id="3.40.50.2300">
    <property type="match status" value="1"/>
</dbReference>
<dbReference type="SUPFAM" id="SSF52172">
    <property type="entry name" value="CheY-like"/>
    <property type="match status" value="1"/>
</dbReference>
<dbReference type="Proteomes" id="UP000199310">
    <property type="component" value="Unassembled WGS sequence"/>
</dbReference>
<organism evidence="1 2">
    <name type="scientific">Chitinophaga arvensicola</name>
    <dbReference type="NCBI Taxonomy" id="29529"/>
    <lineage>
        <taxon>Bacteria</taxon>
        <taxon>Pseudomonadati</taxon>
        <taxon>Bacteroidota</taxon>
        <taxon>Chitinophagia</taxon>
        <taxon>Chitinophagales</taxon>
        <taxon>Chitinophagaceae</taxon>
        <taxon>Chitinophaga</taxon>
    </lineage>
</organism>
<protein>
    <submittedName>
        <fullName evidence="1">Response regulator receiver domain-containing protein</fullName>
    </submittedName>
</protein>
<keyword evidence="2" id="KW-1185">Reference proteome</keyword>